<dbReference type="InterPro" id="IPR002110">
    <property type="entry name" value="Ankyrin_rpt"/>
</dbReference>
<feature type="repeat" description="ANK" evidence="1">
    <location>
        <begin position="112"/>
        <end position="144"/>
    </location>
</feature>
<dbReference type="InterPro" id="IPR036770">
    <property type="entry name" value="Ankyrin_rpt-contain_sf"/>
</dbReference>
<evidence type="ECO:0000256" key="2">
    <source>
        <dbReference type="SAM" id="MobiDB-lite"/>
    </source>
</evidence>
<comment type="caution">
    <text evidence="3">The sequence shown here is derived from an EMBL/GenBank/DDBJ whole genome shotgun (WGS) entry which is preliminary data.</text>
</comment>
<dbReference type="SUPFAM" id="SSF48403">
    <property type="entry name" value="Ankyrin repeat"/>
    <property type="match status" value="1"/>
</dbReference>
<dbReference type="Proteomes" id="UP000294003">
    <property type="component" value="Unassembled WGS sequence"/>
</dbReference>
<proteinExistence type="predicted"/>
<evidence type="ECO:0000313" key="3">
    <source>
        <dbReference type="EMBL" id="RYO80744.1"/>
    </source>
</evidence>
<dbReference type="SMART" id="SM00248">
    <property type="entry name" value="ANK"/>
    <property type="match status" value="1"/>
</dbReference>
<reference evidence="3 4" key="1">
    <citation type="submission" date="2018-06" db="EMBL/GenBank/DDBJ databases">
        <title>Complete Genomes of Monosporascus.</title>
        <authorList>
            <person name="Robinson A.J."/>
            <person name="Natvig D.O."/>
        </authorList>
    </citation>
    <scope>NUCLEOTIDE SEQUENCE [LARGE SCALE GENOMIC DNA]</scope>
    <source>
        <strain evidence="3 4">CBS 609.92</strain>
    </source>
</reference>
<sequence>MDDDVRRYIEARIEKERLLAKHVRSSPALMEQMTKTVVEGSQECHTADPEPRMRGQAALAHKMLYWIHVLSGHFTVAELRHSFAVDDDRDEDGLYETELMITAGAKVSEAIYRQTPLHTAAQEGRESVAQVLIDAGADCDDRSTSQESFPGPDDDKVSDDDDNEEEEFGGVPLNQAAE</sequence>
<accession>A0ABY0GZ03</accession>
<evidence type="ECO:0008006" key="5">
    <source>
        <dbReference type="Google" id="ProtNLM"/>
    </source>
</evidence>
<keyword evidence="1" id="KW-0040">ANK repeat</keyword>
<dbReference type="PROSITE" id="PS50297">
    <property type="entry name" value="ANK_REP_REGION"/>
    <property type="match status" value="1"/>
</dbReference>
<feature type="compositionally biased region" description="Acidic residues" evidence="2">
    <location>
        <begin position="156"/>
        <end position="168"/>
    </location>
</feature>
<dbReference type="EMBL" id="QJNS01000278">
    <property type="protein sequence ID" value="RYO80744.1"/>
    <property type="molecule type" value="Genomic_DNA"/>
</dbReference>
<name>A0ABY0GZ03_9PEZI</name>
<protein>
    <recommendedName>
        <fullName evidence="5">Ankyrin repeat protein</fullName>
    </recommendedName>
</protein>
<organism evidence="3 4">
    <name type="scientific">Monosporascus cannonballus</name>
    <dbReference type="NCBI Taxonomy" id="155416"/>
    <lineage>
        <taxon>Eukaryota</taxon>
        <taxon>Fungi</taxon>
        <taxon>Dikarya</taxon>
        <taxon>Ascomycota</taxon>
        <taxon>Pezizomycotina</taxon>
        <taxon>Sordariomycetes</taxon>
        <taxon>Xylariomycetidae</taxon>
        <taxon>Xylariales</taxon>
        <taxon>Xylariales incertae sedis</taxon>
        <taxon>Monosporascus</taxon>
    </lineage>
</organism>
<gene>
    <name evidence="3" type="ORF">DL762_007492</name>
</gene>
<dbReference type="Pfam" id="PF00023">
    <property type="entry name" value="Ank"/>
    <property type="match status" value="1"/>
</dbReference>
<dbReference type="Gene3D" id="1.25.40.20">
    <property type="entry name" value="Ankyrin repeat-containing domain"/>
    <property type="match status" value="1"/>
</dbReference>
<feature type="region of interest" description="Disordered" evidence="2">
    <location>
        <begin position="136"/>
        <end position="178"/>
    </location>
</feature>
<keyword evidence="4" id="KW-1185">Reference proteome</keyword>
<evidence type="ECO:0000313" key="4">
    <source>
        <dbReference type="Proteomes" id="UP000294003"/>
    </source>
</evidence>
<dbReference type="PROSITE" id="PS50088">
    <property type="entry name" value="ANK_REPEAT"/>
    <property type="match status" value="1"/>
</dbReference>
<evidence type="ECO:0000256" key="1">
    <source>
        <dbReference type="PROSITE-ProRule" id="PRU00023"/>
    </source>
</evidence>